<proteinExistence type="predicted"/>
<gene>
    <name evidence="1" type="ORF">ABVK25_005201</name>
</gene>
<reference evidence="1 2" key="1">
    <citation type="submission" date="2024-09" db="EMBL/GenBank/DDBJ databases">
        <title>Rethinking Asexuality: The Enigmatic Case of Functional Sexual Genes in Lepraria (Stereocaulaceae).</title>
        <authorList>
            <person name="Doellman M."/>
            <person name="Sun Y."/>
            <person name="Barcenas-Pena A."/>
            <person name="Lumbsch H.T."/>
            <person name="Grewe F."/>
        </authorList>
    </citation>
    <scope>NUCLEOTIDE SEQUENCE [LARGE SCALE GENOMIC DNA]</scope>
    <source>
        <strain evidence="1 2">Grewe 0041</strain>
    </source>
</reference>
<comment type="caution">
    <text evidence="1">The sequence shown here is derived from an EMBL/GenBank/DDBJ whole genome shotgun (WGS) entry which is preliminary data.</text>
</comment>
<evidence type="ECO:0000313" key="1">
    <source>
        <dbReference type="EMBL" id="KAL2054453.1"/>
    </source>
</evidence>
<name>A0ABR4BAK7_9LECA</name>
<sequence>MSTPLPAIVCGLRSDVLCVVIELSKPEVEAIVKEIPAILSAEKPSSGDAEAAELATNNHPNQPVAVILGGGYEEEDAKAMREACKGHLNVPWLIFDKDKRAGVPPGPEYAMIVVEGGETFVEEVGGGGETGRGCSLLLLNQRFVL</sequence>
<accession>A0ABR4BAK7</accession>
<evidence type="ECO:0000313" key="2">
    <source>
        <dbReference type="Proteomes" id="UP001590951"/>
    </source>
</evidence>
<protein>
    <submittedName>
        <fullName evidence="1">Uncharacterized protein</fullName>
    </submittedName>
</protein>
<keyword evidence="2" id="KW-1185">Reference proteome</keyword>
<dbReference type="EMBL" id="JBHFEH010000015">
    <property type="protein sequence ID" value="KAL2054453.1"/>
    <property type="molecule type" value="Genomic_DNA"/>
</dbReference>
<organism evidence="1 2">
    <name type="scientific">Lepraria finkii</name>
    <dbReference type="NCBI Taxonomy" id="1340010"/>
    <lineage>
        <taxon>Eukaryota</taxon>
        <taxon>Fungi</taxon>
        <taxon>Dikarya</taxon>
        <taxon>Ascomycota</taxon>
        <taxon>Pezizomycotina</taxon>
        <taxon>Lecanoromycetes</taxon>
        <taxon>OSLEUM clade</taxon>
        <taxon>Lecanoromycetidae</taxon>
        <taxon>Lecanorales</taxon>
        <taxon>Lecanorineae</taxon>
        <taxon>Stereocaulaceae</taxon>
        <taxon>Lepraria</taxon>
    </lineage>
</organism>
<dbReference type="Proteomes" id="UP001590951">
    <property type="component" value="Unassembled WGS sequence"/>
</dbReference>